<dbReference type="Proteomes" id="UP000050501">
    <property type="component" value="Unassembled WGS sequence"/>
</dbReference>
<name>A0A0P6YD61_9CHLR</name>
<dbReference type="AlphaFoldDB" id="A0A0P6YD61"/>
<protein>
    <recommendedName>
        <fullName evidence="4">SGNH/GDSL hydrolase family protein</fullName>
    </recommendedName>
</protein>
<dbReference type="EMBL" id="LGCM01000014">
    <property type="protein sequence ID" value="KPL89854.1"/>
    <property type="molecule type" value="Genomic_DNA"/>
</dbReference>
<gene>
    <name evidence="2" type="ORF">ADN01_02940</name>
</gene>
<keyword evidence="1" id="KW-0732">Signal</keyword>
<evidence type="ECO:0008006" key="4">
    <source>
        <dbReference type="Google" id="ProtNLM"/>
    </source>
</evidence>
<organism evidence="2 3">
    <name type="scientific">Levilinea saccharolytica</name>
    <dbReference type="NCBI Taxonomy" id="229921"/>
    <lineage>
        <taxon>Bacteria</taxon>
        <taxon>Bacillati</taxon>
        <taxon>Chloroflexota</taxon>
        <taxon>Anaerolineae</taxon>
        <taxon>Anaerolineales</taxon>
        <taxon>Anaerolineaceae</taxon>
        <taxon>Levilinea</taxon>
    </lineage>
</organism>
<dbReference type="SUPFAM" id="SSF52266">
    <property type="entry name" value="SGNH hydrolase"/>
    <property type="match status" value="1"/>
</dbReference>
<evidence type="ECO:0000256" key="1">
    <source>
        <dbReference type="SAM" id="SignalP"/>
    </source>
</evidence>
<keyword evidence="3" id="KW-1185">Reference proteome</keyword>
<dbReference type="STRING" id="229921.ADN01_02940"/>
<accession>A0A0P6YD61</accession>
<evidence type="ECO:0000313" key="2">
    <source>
        <dbReference type="EMBL" id="KPL89854.1"/>
    </source>
</evidence>
<comment type="caution">
    <text evidence="2">The sequence shown here is derived from an EMBL/GenBank/DDBJ whole genome shotgun (WGS) entry which is preliminary data.</text>
</comment>
<reference evidence="2 3" key="1">
    <citation type="submission" date="2015-07" db="EMBL/GenBank/DDBJ databases">
        <title>Genome sequence of Levilinea saccharolytica DSM 16555.</title>
        <authorList>
            <person name="Hemp J."/>
            <person name="Ward L.M."/>
            <person name="Pace L.A."/>
            <person name="Fischer W.W."/>
        </authorList>
    </citation>
    <scope>NUCLEOTIDE SEQUENCE [LARGE SCALE GENOMIC DNA]</scope>
    <source>
        <strain evidence="2 3">KIBI-1</strain>
    </source>
</reference>
<evidence type="ECO:0000313" key="3">
    <source>
        <dbReference type="Proteomes" id="UP000050501"/>
    </source>
</evidence>
<feature type="chain" id="PRO_5006133533" description="SGNH/GDSL hydrolase family protein" evidence="1">
    <location>
        <begin position="21"/>
        <end position="319"/>
    </location>
</feature>
<feature type="signal peptide" evidence="1">
    <location>
        <begin position="1"/>
        <end position="20"/>
    </location>
</feature>
<proteinExistence type="predicted"/>
<sequence>MLGLALLGLLLAGCAAGPEAPTPMPAAAPAAVRPTLAPTAAPTPLPLLSVTAALPPTRLPEPSATPANAHALPPERWQEWPVIPEVGESARALYQRGLAAGTNPQAFSKVGDCQNVDTYFLGVFDDPQKYRLGEHTDLEGAITQFQGSYSRRSAAVRGGFNVASVLSPLKSDPAVCAKGETPLECETRLHNPSIVFISMEQWWSNRPVSLYEDYLRQVVTFFVERGIVPILATKADNLEGEHRINAAVARVAYDFDLPLWNFWAAVQPLPSHGLWGDGFHLTYAQSFFDDPQMMKQAWPVRNLTALQSLDTVWRFISQP</sequence>